<dbReference type="InterPro" id="IPR001611">
    <property type="entry name" value="Leu-rich_rpt"/>
</dbReference>
<sequence length="325" mass="37565">MSKSKNKNKNVDRQDKHLIKIPSFSNGHDIETLYMYNNDIAIIENLDDLINLKKLYLQNNKIGRIENLGRLKQLKKLYLSKNNISVLEGLEDLKELEELHIEKQNLVDNIPLCFDPRTVSIISNSLKVLNIANNKLESISFLSPLKLLTTLDASRNDLNDIKDITETLRNLYYLKEVKFLGNPVTKKHRYKEDVITSAYHLEILDNKNISEISRNFIKRFEEGKLLFGTKPKINIADVISGLPNNYPTTLQKTVSASIIKESKCKLLEDISAFNAVEPIYLSWNMFPTRKPTAKPIWTNLKGHKLETQKNIVIKRSNLTERKIYE</sequence>
<dbReference type="AlphaFoldDB" id="A0A834LYS5"/>
<proteinExistence type="predicted"/>
<keyword evidence="5" id="KW-1185">Reference proteome</keyword>
<dbReference type="PANTHER" id="PTHR46652:SF3">
    <property type="entry name" value="LEUCINE-RICH REPEAT-CONTAINING PROTEIN 9"/>
    <property type="match status" value="1"/>
</dbReference>
<dbReference type="Gene3D" id="3.80.10.10">
    <property type="entry name" value="Ribonuclease Inhibitor"/>
    <property type="match status" value="2"/>
</dbReference>
<comment type="caution">
    <text evidence="3">The sequence shown here is derived from an EMBL/GenBank/DDBJ whole genome shotgun (WGS) entry which is preliminary data.</text>
</comment>
<dbReference type="SMART" id="SM00365">
    <property type="entry name" value="LRR_SD22"/>
    <property type="match status" value="5"/>
</dbReference>
<organism evidence="3 5">
    <name type="scientific">Rhynchophorus ferrugineus</name>
    <name type="common">Red palm weevil</name>
    <name type="synonym">Curculio ferrugineus</name>
    <dbReference type="NCBI Taxonomy" id="354439"/>
    <lineage>
        <taxon>Eukaryota</taxon>
        <taxon>Metazoa</taxon>
        <taxon>Ecdysozoa</taxon>
        <taxon>Arthropoda</taxon>
        <taxon>Hexapoda</taxon>
        <taxon>Insecta</taxon>
        <taxon>Pterygota</taxon>
        <taxon>Neoptera</taxon>
        <taxon>Endopterygota</taxon>
        <taxon>Coleoptera</taxon>
        <taxon>Polyphaga</taxon>
        <taxon>Cucujiformia</taxon>
        <taxon>Curculionidae</taxon>
        <taxon>Dryophthorinae</taxon>
        <taxon>Rhynchophorus</taxon>
    </lineage>
</organism>
<dbReference type="SUPFAM" id="SSF52058">
    <property type="entry name" value="L domain-like"/>
    <property type="match status" value="1"/>
</dbReference>
<evidence type="ECO:0000256" key="2">
    <source>
        <dbReference type="ARBA" id="ARBA00022737"/>
    </source>
</evidence>
<dbReference type="InterPro" id="IPR025875">
    <property type="entry name" value="Leu-rich_rpt_4"/>
</dbReference>
<dbReference type="Pfam" id="PF12799">
    <property type="entry name" value="LRR_4"/>
    <property type="match status" value="2"/>
</dbReference>
<evidence type="ECO:0000256" key="1">
    <source>
        <dbReference type="ARBA" id="ARBA00022614"/>
    </source>
</evidence>
<evidence type="ECO:0000313" key="5">
    <source>
        <dbReference type="Proteomes" id="UP000625711"/>
    </source>
</evidence>
<keyword evidence="2" id="KW-0677">Repeat</keyword>
<accession>A0A834LYS5</accession>
<dbReference type="EMBL" id="JAACXV010017924">
    <property type="protein sequence ID" value="KAF7264208.1"/>
    <property type="molecule type" value="Genomic_DNA"/>
</dbReference>
<dbReference type="Proteomes" id="UP000625711">
    <property type="component" value="Unassembled WGS sequence"/>
</dbReference>
<reference evidence="3" key="1">
    <citation type="submission" date="2020-08" db="EMBL/GenBank/DDBJ databases">
        <title>Genome sequencing and assembly of the red palm weevil Rhynchophorus ferrugineus.</title>
        <authorList>
            <person name="Dias G.B."/>
            <person name="Bergman C.M."/>
            <person name="Manee M."/>
        </authorList>
    </citation>
    <scope>NUCLEOTIDE SEQUENCE</scope>
    <source>
        <strain evidence="3">AA-2017</strain>
        <tissue evidence="3">Whole larva</tissue>
    </source>
</reference>
<evidence type="ECO:0000313" key="4">
    <source>
        <dbReference type="EMBL" id="KAF7264212.1"/>
    </source>
</evidence>
<evidence type="ECO:0008006" key="6">
    <source>
        <dbReference type="Google" id="ProtNLM"/>
    </source>
</evidence>
<dbReference type="PROSITE" id="PS51450">
    <property type="entry name" value="LRR"/>
    <property type="match status" value="3"/>
</dbReference>
<keyword evidence="1" id="KW-0433">Leucine-rich repeat</keyword>
<dbReference type="OrthoDB" id="10262005at2759"/>
<dbReference type="InterPro" id="IPR050836">
    <property type="entry name" value="SDS22/Internalin_LRR"/>
</dbReference>
<protein>
    <recommendedName>
        <fullName evidence="6">Protein phosphatase 1 regulatory subunit 7</fullName>
    </recommendedName>
</protein>
<evidence type="ECO:0000313" key="3">
    <source>
        <dbReference type="EMBL" id="KAF7264208.1"/>
    </source>
</evidence>
<dbReference type="PANTHER" id="PTHR46652">
    <property type="entry name" value="LEUCINE-RICH REPEAT AND IQ DOMAIN-CONTAINING PROTEIN 1-RELATED"/>
    <property type="match status" value="1"/>
</dbReference>
<dbReference type="InterPro" id="IPR032675">
    <property type="entry name" value="LRR_dom_sf"/>
</dbReference>
<gene>
    <name evidence="4" type="ORF">GWI33_000464</name>
    <name evidence="3" type="ORF">GWI33_000468</name>
</gene>
<name>A0A834LYS5_RHYFE</name>
<dbReference type="EMBL" id="JAACXV010017923">
    <property type="protein sequence ID" value="KAF7264212.1"/>
    <property type="molecule type" value="Genomic_DNA"/>
</dbReference>
<dbReference type="CDD" id="cd21340">
    <property type="entry name" value="PPP1R42"/>
    <property type="match status" value="1"/>
</dbReference>